<dbReference type="Proteomes" id="UP000823910">
    <property type="component" value="Unassembled WGS sequence"/>
</dbReference>
<evidence type="ECO:0000256" key="2">
    <source>
        <dbReference type="SAM" id="Phobius"/>
    </source>
</evidence>
<name>A0A9D2SHS1_9FIRM</name>
<feature type="region of interest" description="Disordered" evidence="1">
    <location>
        <begin position="1"/>
        <end position="22"/>
    </location>
</feature>
<evidence type="ECO:0000313" key="5">
    <source>
        <dbReference type="Proteomes" id="UP000823910"/>
    </source>
</evidence>
<dbReference type="PANTHER" id="PTHR37312:SF1">
    <property type="entry name" value="MEMBRANE-BOUND ACYLTRANSFERASE YKRP-RELATED"/>
    <property type="match status" value="1"/>
</dbReference>
<evidence type="ECO:0000313" key="4">
    <source>
        <dbReference type="EMBL" id="HJC05543.1"/>
    </source>
</evidence>
<keyword evidence="2" id="KW-0472">Membrane</keyword>
<protein>
    <submittedName>
        <fullName evidence="4">Acyltransferase</fullName>
    </submittedName>
</protein>
<sequence length="406" mass="46590">MLLKRYLRQDGSGSVRGERTGASPGTNMQFALLSALGIFFVADGHLNNSYLDIGGLIPYYSFHMQLFVFISGYFCREEQERFASYGIRKFKRLMLPYFAWNLVYGILAAFLRGYGFSFGDPVSLETLFAEPFRTGYQFILNHPAWFVPALFLVELADRAVTVLARPGMAKLAAREAAGDRTAARAKFLFYLLLGLGGIWISRHVGTDGFWLTLVRLLFLLPFYGAGILYRRELEAKDKLKSPVYFGIILLAAMALVLRGRPVIYAVSHCRDFPGYLSPYLSAFLGIAFWLRVSRILTPAVRDNSFIRYMGRNTYPIMMHHMMVLFGIRTVFALFAKYAGIFTGFDFEAYKTDFYYCYFPRGMVQLRVFYLLAALFLPLGLKWVMDRLRRDAKRMFGRRTAVRMITK</sequence>
<dbReference type="PANTHER" id="PTHR37312">
    <property type="entry name" value="MEMBRANE-BOUND ACYLTRANSFERASE YKRP-RELATED"/>
    <property type="match status" value="1"/>
</dbReference>
<dbReference type="InterPro" id="IPR002656">
    <property type="entry name" value="Acyl_transf_3_dom"/>
</dbReference>
<dbReference type="EMBL" id="DWWT01000021">
    <property type="protein sequence ID" value="HJC05543.1"/>
    <property type="molecule type" value="Genomic_DNA"/>
</dbReference>
<feature type="domain" description="Acyltransferase 3" evidence="3">
    <location>
        <begin position="35"/>
        <end position="357"/>
    </location>
</feature>
<reference evidence="4" key="1">
    <citation type="journal article" date="2021" name="PeerJ">
        <title>Extensive microbial diversity within the chicken gut microbiome revealed by metagenomics and culture.</title>
        <authorList>
            <person name="Gilroy R."/>
            <person name="Ravi A."/>
            <person name="Getino M."/>
            <person name="Pursley I."/>
            <person name="Horton D.L."/>
            <person name="Alikhan N.F."/>
            <person name="Baker D."/>
            <person name="Gharbi K."/>
            <person name="Hall N."/>
            <person name="Watson M."/>
            <person name="Adriaenssens E.M."/>
            <person name="Foster-Nyarko E."/>
            <person name="Jarju S."/>
            <person name="Secka A."/>
            <person name="Antonio M."/>
            <person name="Oren A."/>
            <person name="Chaudhuri R.R."/>
            <person name="La Ragione R."/>
            <person name="Hildebrand F."/>
            <person name="Pallen M.J."/>
        </authorList>
    </citation>
    <scope>NUCLEOTIDE SEQUENCE</scope>
    <source>
        <strain evidence="4">CHK180-15479</strain>
    </source>
</reference>
<reference evidence="4" key="2">
    <citation type="submission" date="2021-04" db="EMBL/GenBank/DDBJ databases">
        <authorList>
            <person name="Gilroy R."/>
        </authorList>
    </citation>
    <scope>NUCLEOTIDE SEQUENCE</scope>
    <source>
        <strain evidence="4">CHK180-15479</strain>
    </source>
</reference>
<dbReference type="GO" id="GO:0016747">
    <property type="term" value="F:acyltransferase activity, transferring groups other than amino-acyl groups"/>
    <property type="evidence" value="ECO:0007669"/>
    <property type="project" value="InterPro"/>
</dbReference>
<feature type="transmembrane region" description="Helical" evidence="2">
    <location>
        <begin position="57"/>
        <end position="75"/>
    </location>
</feature>
<feature type="transmembrane region" description="Helical" evidence="2">
    <location>
        <begin position="279"/>
        <end position="300"/>
    </location>
</feature>
<feature type="transmembrane region" description="Helical" evidence="2">
    <location>
        <begin position="208"/>
        <end position="229"/>
    </location>
</feature>
<evidence type="ECO:0000259" key="3">
    <source>
        <dbReference type="Pfam" id="PF01757"/>
    </source>
</evidence>
<keyword evidence="2" id="KW-0812">Transmembrane</keyword>
<keyword evidence="4" id="KW-0808">Transferase</keyword>
<dbReference type="InterPro" id="IPR052734">
    <property type="entry name" value="Nod_factor_acetyltransferase"/>
</dbReference>
<organism evidence="4 5">
    <name type="scientific">Candidatus Enterocloster excrementipullorum</name>
    <dbReference type="NCBI Taxonomy" id="2838559"/>
    <lineage>
        <taxon>Bacteria</taxon>
        <taxon>Bacillati</taxon>
        <taxon>Bacillota</taxon>
        <taxon>Clostridia</taxon>
        <taxon>Lachnospirales</taxon>
        <taxon>Lachnospiraceae</taxon>
        <taxon>Enterocloster</taxon>
    </lineage>
</organism>
<feature type="transmembrane region" description="Helical" evidence="2">
    <location>
        <begin position="21"/>
        <end position="42"/>
    </location>
</feature>
<feature type="transmembrane region" description="Helical" evidence="2">
    <location>
        <begin position="321"/>
        <end position="344"/>
    </location>
</feature>
<feature type="transmembrane region" description="Helical" evidence="2">
    <location>
        <begin position="364"/>
        <end position="384"/>
    </location>
</feature>
<gene>
    <name evidence="4" type="ORF">H9704_05235</name>
</gene>
<evidence type="ECO:0000256" key="1">
    <source>
        <dbReference type="SAM" id="MobiDB-lite"/>
    </source>
</evidence>
<accession>A0A9D2SHS1</accession>
<feature type="transmembrane region" description="Helical" evidence="2">
    <location>
        <begin position="185"/>
        <end position="202"/>
    </location>
</feature>
<feature type="transmembrane region" description="Helical" evidence="2">
    <location>
        <begin position="241"/>
        <end position="259"/>
    </location>
</feature>
<keyword evidence="4" id="KW-0012">Acyltransferase</keyword>
<dbReference type="Pfam" id="PF01757">
    <property type="entry name" value="Acyl_transf_3"/>
    <property type="match status" value="1"/>
</dbReference>
<keyword evidence="2" id="KW-1133">Transmembrane helix</keyword>
<proteinExistence type="predicted"/>
<dbReference type="AlphaFoldDB" id="A0A9D2SHS1"/>
<comment type="caution">
    <text evidence="4">The sequence shown here is derived from an EMBL/GenBank/DDBJ whole genome shotgun (WGS) entry which is preliminary data.</text>
</comment>
<feature type="transmembrane region" description="Helical" evidence="2">
    <location>
        <begin position="95"/>
        <end position="114"/>
    </location>
</feature>